<proteinExistence type="predicted"/>
<dbReference type="EMBL" id="JARRAG010000002">
    <property type="protein sequence ID" value="MDG3004230.1"/>
    <property type="molecule type" value="Genomic_DNA"/>
</dbReference>
<protein>
    <submittedName>
        <fullName evidence="1">Diadenylate cyclase</fullName>
    </submittedName>
</protein>
<comment type="caution">
    <text evidence="1">The sequence shown here is derived from an EMBL/GenBank/DDBJ whole genome shotgun (WGS) entry which is preliminary data.</text>
</comment>
<name>A0ABT6F9G1_9BACT</name>
<dbReference type="Gene3D" id="3.40.1700.10">
    <property type="entry name" value="DNA integrity scanning protein, DisA, N-terminal domain"/>
    <property type="match status" value="1"/>
</dbReference>
<sequence length="489" mass="54479">MTEQTMRKAVRFDAPATATMAEQTLQARPDRHFGPASKVVGLYQAVMRRTLEHFFPDSVLEIQGDRSIIDWDVVMQEAPYRITDDPDRLAIDIEWRGTRLTFQPGSPIPLFLAERRMIDVIVRALDHRFRALFDLDIADRVERFNYLTEDLIIADFLATVGPFRIPAALEALRVAALSTYENRRVTTGALLLGTSHDPTTPGRENLQGAPQFNARLTAIKGFHRLCDGVRTVFVVDPQGELVRIADIARWAERTQVQRCQDHLCPRPYQSHARATISGGHVCVVLTPSQEIKVFAEGELAFSFSDGRWRLLDIPTKFAVWQEAVEHSSGGDLARRLFQAALNLSEARVGALLVVVRDPEKSIPQLIAPIDRMNEEIAVDDPQDPENLSPRLAKRALHHAVRGMTVSQLEPTVLEAIASLDGAVVADPDGMLVTFGAILRINPEVLDLGRSVQGARTLAALAASQYGPVLKVSEDGYVTMFLKGRRVWEF</sequence>
<dbReference type="RefSeq" id="WP_277860591.1">
    <property type="nucleotide sequence ID" value="NZ_JARRAG010000002.1"/>
</dbReference>
<organism evidence="1 2">
    <name type="scientific">Paludisphaera mucosa</name>
    <dbReference type="NCBI Taxonomy" id="3030827"/>
    <lineage>
        <taxon>Bacteria</taxon>
        <taxon>Pseudomonadati</taxon>
        <taxon>Planctomycetota</taxon>
        <taxon>Planctomycetia</taxon>
        <taxon>Isosphaerales</taxon>
        <taxon>Isosphaeraceae</taxon>
        <taxon>Paludisphaera</taxon>
    </lineage>
</organism>
<dbReference type="SUPFAM" id="SSF143597">
    <property type="entry name" value="YojJ-like"/>
    <property type="match status" value="1"/>
</dbReference>
<evidence type="ECO:0000313" key="2">
    <source>
        <dbReference type="Proteomes" id="UP001216907"/>
    </source>
</evidence>
<accession>A0ABT6F9G1</accession>
<evidence type="ECO:0000313" key="1">
    <source>
        <dbReference type="EMBL" id="MDG3004230.1"/>
    </source>
</evidence>
<reference evidence="1 2" key="1">
    <citation type="submission" date="2023-03" db="EMBL/GenBank/DDBJ databases">
        <title>Paludisphaera mucosa sp. nov. a novel planctomycete from northern fen.</title>
        <authorList>
            <person name="Ivanova A."/>
        </authorList>
    </citation>
    <scope>NUCLEOTIDE SEQUENCE [LARGE SCALE GENOMIC DNA]</scope>
    <source>
        <strain evidence="1 2">Pla2</strain>
    </source>
</reference>
<keyword evidence="2" id="KW-1185">Reference proteome</keyword>
<dbReference type="Proteomes" id="UP001216907">
    <property type="component" value="Unassembled WGS sequence"/>
</dbReference>
<gene>
    <name evidence="1" type="ORF">PZE19_10620</name>
</gene>
<dbReference type="InterPro" id="IPR036888">
    <property type="entry name" value="DNA_integrity_DisA_N_sf"/>
</dbReference>